<evidence type="ECO:0000256" key="1">
    <source>
        <dbReference type="SAM" id="Phobius"/>
    </source>
</evidence>
<feature type="transmembrane region" description="Helical" evidence="1">
    <location>
        <begin position="86"/>
        <end position="106"/>
    </location>
</feature>
<dbReference type="Proteomes" id="UP001500051">
    <property type="component" value="Unassembled WGS sequence"/>
</dbReference>
<reference evidence="3" key="1">
    <citation type="journal article" date="2019" name="Int. J. Syst. Evol. Microbiol.">
        <title>The Global Catalogue of Microorganisms (GCM) 10K type strain sequencing project: providing services to taxonomists for standard genome sequencing and annotation.</title>
        <authorList>
            <consortium name="The Broad Institute Genomics Platform"/>
            <consortium name="The Broad Institute Genome Sequencing Center for Infectious Disease"/>
            <person name="Wu L."/>
            <person name="Ma J."/>
        </authorList>
    </citation>
    <scope>NUCLEOTIDE SEQUENCE [LARGE SCALE GENOMIC DNA]</scope>
    <source>
        <strain evidence="3">JCM 16548</strain>
    </source>
</reference>
<dbReference type="RefSeq" id="WP_344814341.1">
    <property type="nucleotide sequence ID" value="NZ_BAAAYX010000022.1"/>
</dbReference>
<keyword evidence="1" id="KW-1133">Transmembrane helix</keyword>
<organism evidence="2 3">
    <name type="scientific">Microlunatus aurantiacus</name>
    <dbReference type="NCBI Taxonomy" id="446786"/>
    <lineage>
        <taxon>Bacteria</taxon>
        <taxon>Bacillati</taxon>
        <taxon>Actinomycetota</taxon>
        <taxon>Actinomycetes</taxon>
        <taxon>Propionibacteriales</taxon>
        <taxon>Propionibacteriaceae</taxon>
        <taxon>Microlunatus</taxon>
    </lineage>
</organism>
<keyword evidence="1" id="KW-0812">Transmembrane</keyword>
<comment type="caution">
    <text evidence="2">The sequence shown here is derived from an EMBL/GenBank/DDBJ whole genome shotgun (WGS) entry which is preliminary data.</text>
</comment>
<feature type="transmembrane region" description="Helical" evidence="1">
    <location>
        <begin position="12"/>
        <end position="34"/>
    </location>
</feature>
<evidence type="ECO:0000313" key="3">
    <source>
        <dbReference type="Proteomes" id="UP001500051"/>
    </source>
</evidence>
<accession>A0ABP7EBL0</accession>
<feature type="transmembrane region" description="Helical" evidence="1">
    <location>
        <begin position="54"/>
        <end position="74"/>
    </location>
</feature>
<keyword evidence="3" id="KW-1185">Reference proteome</keyword>
<protein>
    <recommendedName>
        <fullName evidence="4">DUF2269 domain-containing protein</fullName>
    </recommendedName>
</protein>
<proteinExistence type="predicted"/>
<keyword evidence="1" id="KW-0472">Membrane</keyword>
<feature type="transmembrane region" description="Helical" evidence="1">
    <location>
        <begin position="131"/>
        <end position="150"/>
    </location>
</feature>
<name>A0ABP7EBL0_9ACTN</name>
<dbReference type="EMBL" id="BAAAYX010000022">
    <property type="protein sequence ID" value="GAA3716994.1"/>
    <property type="molecule type" value="Genomic_DNA"/>
</dbReference>
<sequence length="174" mass="18597">MMMPPALRRAALAVHVITSVGWIGAVVAYLPLGIAAAVSEQPQTVRAAWIAMELTGWLVIVPLGMLVFLTGLVMSLGTVWGLVRHYWVIVAFALTTVALVVLLLHMPSVTTAARVARTADDATVLQLGGDVLHPALGLLVLVVVAVLNLYKPRGTTRYGQRRRASDAARATQRS</sequence>
<evidence type="ECO:0000313" key="2">
    <source>
        <dbReference type="EMBL" id="GAA3716994.1"/>
    </source>
</evidence>
<evidence type="ECO:0008006" key="4">
    <source>
        <dbReference type="Google" id="ProtNLM"/>
    </source>
</evidence>
<gene>
    <name evidence="2" type="ORF">GCM10022204_41100</name>
</gene>